<dbReference type="Proteomes" id="UP000886667">
    <property type="component" value="Unassembled WGS sequence"/>
</dbReference>
<dbReference type="AlphaFoldDB" id="A0A9E4N4Z3"/>
<name>A0A9E4N4Z3_9GAMM</name>
<sequence length="66" mass="7514">MISSYIAVGLFIIYFLYKSVWMIKSFTMDKTESEKSASIDKAYGKETFMLLGLCVLVLLLGMVLDF</sequence>
<keyword evidence="1" id="KW-1133">Transmembrane helix</keyword>
<evidence type="ECO:0000313" key="3">
    <source>
        <dbReference type="Proteomes" id="UP000886667"/>
    </source>
</evidence>
<protein>
    <submittedName>
        <fullName evidence="2">Uncharacterized protein</fullName>
    </submittedName>
</protein>
<keyword evidence="1" id="KW-0812">Transmembrane</keyword>
<comment type="caution">
    <text evidence="2">The sequence shown here is derived from an EMBL/GenBank/DDBJ whole genome shotgun (WGS) entry which is preliminary data.</text>
</comment>
<organism evidence="2 3">
    <name type="scientific">Candidatus Thiodiazotropha taylori</name>
    <dbReference type="NCBI Taxonomy" id="2792791"/>
    <lineage>
        <taxon>Bacteria</taxon>
        <taxon>Pseudomonadati</taxon>
        <taxon>Pseudomonadota</taxon>
        <taxon>Gammaproteobacteria</taxon>
        <taxon>Chromatiales</taxon>
        <taxon>Sedimenticolaceae</taxon>
        <taxon>Candidatus Thiodiazotropha</taxon>
    </lineage>
</organism>
<evidence type="ECO:0000313" key="2">
    <source>
        <dbReference type="EMBL" id="MCG7946628.1"/>
    </source>
</evidence>
<accession>A0A9E4N4Z3</accession>
<gene>
    <name evidence="2" type="ORF">JAZ07_09835</name>
</gene>
<feature type="transmembrane region" description="Helical" evidence="1">
    <location>
        <begin position="47"/>
        <end position="64"/>
    </location>
</feature>
<evidence type="ECO:0000256" key="1">
    <source>
        <dbReference type="SAM" id="Phobius"/>
    </source>
</evidence>
<feature type="transmembrane region" description="Helical" evidence="1">
    <location>
        <begin position="6"/>
        <end position="26"/>
    </location>
</feature>
<keyword evidence="1" id="KW-0472">Membrane</keyword>
<reference evidence="2" key="1">
    <citation type="journal article" date="2021" name="Proc. Natl. Acad. Sci. U.S.A.">
        <title>Global biogeography of chemosynthetic symbionts reveals both localized and globally distributed symbiont groups. .</title>
        <authorList>
            <person name="Osvatic J.T."/>
            <person name="Wilkins L.G.E."/>
            <person name="Leibrecht L."/>
            <person name="Leray M."/>
            <person name="Zauner S."/>
            <person name="Polzin J."/>
            <person name="Camacho Y."/>
            <person name="Gros O."/>
            <person name="van Gils J.A."/>
            <person name="Eisen J.A."/>
            <person name="Petersen J.M."/>
            <person name="Yuen B."/>
        </authorList>
    </citation>
    <scope>NUCLEOTIDE SEQUENCE</scope>
    <source>
        <strain evidence="2">MAGclacostrist064TRANS</strain>
    </source>
</reference>
<dbReference type="EMBL" id="JAEPCM010000331">
    <property type="protein sequence ID" value="MCG7946628.1"/>
    <property type="molecule type" value="Genomic_DNA"/>
</dbReference>
<proteinExistence type="predicted"/>